<gene>
    <name evidence="2" type="ORF">POCTA_138.1.T0100392</name>
</gene>
<comment type="caution">
    <text evidence="2">The sequence shown here is derived from an EMBL/GenBank/DDBJ whole genome shotgun (WGS) entry which is preliminary data.</text>
</comment>
<evidence type="ECO:0000256" key="1">
    <source>
        <dbReference type="SAM" id="MobiDB-lite"/>
    </source>
</evidence>
<dbReference type="EMBL" id="CAJJDP010000009">
    <property type="protein sequence ID" value="CAD8139368.1"/>
    <property type="molecule type" value="Genomic_DNA"/>
</dbReference>
<evidence type="ECO:0000313" key="3">
    <source>
        <dbReference type="Proteomes" id="UP000683925"/>
    </source>
</evidence>
<organism evidence="2 3">
    <name type="scientific">Paramecium octaurelia</name>
    <dbReference type="NCBI Taxonomy" id="43137"/>
    <lineage>
        <taxon>Eukaryota</taxon>
        <taxon>Sar</taxon>
        <taxon>Alveolata</taxon>
        <taxon>Ciliophora</taxon>
        <taxon>Intramacronucleata</taxon>
        <taxon>Oligohymenophorea</taxon>
        <taxon>Peniculida</taxon>
        <taxon>Parameciidae</taxon>
        <taxon>Paramecium</taxon>
    </lineage>
</organism>
<sequence>MKLPSINKPTSAQSANRQLPPRQSNNAISNLEKNLFNKLNEYDDLNKIDTKKAQVNEVNKKAQVNEVKSNKKIDNSHDEMDSLARRANTLKNYSQTEKIKDLKSSQQKQQQKQQDTVFLTHNQQVKSEESNNDQDDDGSNSDSSIEDLLQRSRALDKQKKVMLNFEDDTEVGQLNKMLFQTDIDLDEQFQSMCTLKKTISQMQDSMKSLGYGINEKLMDELNQQYEEMIKLQRESQAIEEYQLKESNSKNKMPALRSNSVNQSKKLKK</sequence>
<reference evidence="2" key="1">
    <citation type="submission" date="2021-01" db="EMBL/GenBank/DDBJ databases">
        <authorList>
            <consortium name="Genoscope - CEA"/>
            <person name="William W."/>
        </authorList>
    </citation>
    <scope>NUCLEOTIDE SEQUENCE</scope>
</reference>
<feature type="compositionally biased region" description="Acidic residues" evidence="1">
    <location>
        <begin position="130"/>
        <end position="139"/>
    </location>
</feature>
<protein>
    <submittedName>
        <fullName evidence="2">Uncharacterized protein</fullName>
    </submittedName>
</protein>
<feature type="region of interest" description="Disordered" evidence="1">
    <location>
        <begin position="1"/>
        <end position="27"/>
    </location>
</feature>
<feature type="region of interest" description="Disordered" evidence="1">
    <location>
        <begin position="242"/>
        <end position="268"/>
    </location>
</feature>
<feature type="region of interest" description="Disordered" evidence="1">
    <location>
        <begin position="91"/>
        <end position="116"/>
    </location>
</feature>
<keyword evidence="3" id="KW-1185">Reference proteome</keyword>
<dbReference type="OrthoDB" id="307208at2759"/>
<proteinExistence type="predicted"/>
<feature type="compositionally biased region" description="Low complexity" evidence="1">
    <location>
        <begin position="104"/>
        <end position="114"/>
    </location>
</feature>
<evidence type="ECO:0000313" key="2">
    <source>
        <dbReference type="EMBL" id="CAD8139368.1"/>
    </source>
</evidence>
<dbReference type="AlphaFoldDB" id="A0A8S1SHK8"/>
<feature type="region of interest" description="Disordered" evidence="1">
    <location>
        <begin position="125"/>
        <end position="144"/>
    </location>
</feature>
<dbReference type="Proteomes" id="UP000683925">
    <property type="component" value="Unassembled WGS sequence"/>
</dbReference>
<dbReference type="OMA" id="DNSHDEM"/>
<name>A0A8S1SHK8_PAROT</name>
<accession>A0A8S1SHK8</accession>
<feature type="compositionally biased region" description="Polar residues" evidence="1">
    <location>
        <begin position="256"/>
        <end position="268"/>
    </location>
</feature>
<feature type="compositionally biased region" description="Polar residues" evidence="1">
    <location>
        <begin position="7"/>
        <end position="27"/>
    </location>
</feature>